<dbReference type="AlphaFoldDB" id="A0A0E9U753"/>
<protein>
    <submittedName>
        <fullName evidence="1">Uncharacterized protein</fullName>
    </submittedName>
</protein>
<name>A0A0E9U753_ANGAN</name>
<proteinExistence type="predicted"/>
<reference evidence="1" key="2">
    <citation type="journal article" date="2015" name="Fish Shellfish Immunol.">
        <title>Early steps in the European eel (Anguilla anguilla)-Vibrio vulnificus interaction in the gills: Role of the RtxA13 toxin.</title>
        <authorList>
            <person name="Callol A."/>
            <person name="Pajuelo D."/>
            <person name="Ebbesson L."/>
            <person name="Teles M."/>
            <person name="MacKenzie S."/>
            <person name="Amaro C."/>
        </authorList>
    </citation>
    <scope>NUCLEOTIDE SEQUENCE</scope>
</reference>
<sequence>MCGHACIKSKREGAERITFDDHKLRGLFLIIHPVSLFS</sequence>
<reference evidence="1" key="1">
    <citation type="submission" date="2014-11" db="EMBL/GenBank/DDBJ databases">
        <authorList>
            <person name="Amaro Gonzalez C."/>
        </authorList>
    </citation>
    <scope>NUCLEOTIDE SEQUENCE</scope>
</reference>
<evidence type="ECO:0000313" key="1">
    <source>
        <dbReference type="EMBL" id="JAH61724.1"/>
    </source>
</evidence>
<dbReference type="EMBL" id="GBXM01046853">
    <property type="protein sequence ID" value="JAH61724.1"/>
    <property type="molecule type" value="Transcribed_RNA"/>
</dbReference>
<organism evidence="1">
    <name type="scientific">Anguilla anguilla</name>
    <name type="common">European freshwater eel</name>
    <name type="synonym">Muraena anguilla</name>
    <dbReference type="NCBI Taxonomy" id="7936"/>
    <lineage>
        <taxon>Eukaryota</taxon>
        <taxon>Metazoa</taxon>
        <taxon>Chordata</taxon>
        <taxon>Craniata</taxon>
        <taxon>Vertebrata</taxon>
        <taxon>Euteleostomi</taxon>
        <taxon>Actinopterygii</taxon>
        <taxon>Neopterygii</taxon>
        <taxon>Teleostei</taxon>
        <taxon>Anguilliformes</taxon>
        <taxon>Anguillidae</taxon>
        <taxon>Anguilla</taxon>
    </lineage>
</organism>
<accession>A0A0E9U753</accession>